<dbReference type="Pfam" id="PF19566">
    <property type="entry name" value="Snx8_BAR_dom"/>
    <property type="match status" value="1"/>
</dbReference>
<feature type="domain" description="PX" evidence="11">
    <location>
        <begin position="268"/>
        <end position="376"/>
    </location>
</feature>
<keyword evidence="13" id="KW-1185">Reference proteome</keyword>
<name>A0A8H7BK04_9FUNG</name>
<sequence length="641" mass="72926">MMLDEDDVMGSGFLDTTGSKYLLDSQTFQQSFTSPLFAVGDDDQNPWEGSFDPVADVRQTLTTTNNAVDNHILDNDLTAANVLVGIDLPEIYDTAFIRGGPVNNRLSVSSLETIIRLSGLSHRAAEEVIHLVVPPSALHVTREEFNTFLALIGCAQKNMELSLETVYHHRNDLPVPVLPHLDELRVKRPSPTVAKESPKAVEDPWAPPPKPRKLIDTTTLINGNKSDIANTIKAVTSTRAVNGRNQNNTLSADDDRKLSIQSYKWFEDMDQIKVTLASEKEGFIFKHVNYVVESQQRSSIVSRRYSDFYWLWEMLIKRYPFRVIPNLPPKKLGGGDAFLETRRKGLARFINNVVRHPCLKKDEVVNTFLSEPSELLAWRRANPPTTDEEFVRKSPNTDELEDYIPSDLDDRLAKLENKLPRIVEHYTMMCLVMERMIRLTEAHGTEYVRYSITLNAMSELEQNCYVAGCQACGSVVRGYETVAKHIQHAGSILDDHATASIRGVLENIKRQRDIFISFKEMLERRSKLAINQIDTLAKKLEANKAKVVQNDGVPGLEAEVERLEAAIHTGYERMMYQKRRDIYIRFCLASELSFLHKQQAFVSHLYQDFVHGELQFSRSIIDNWKTLQSLTCDPLQPDEFA</sequence>
<dbReference type="GO" id="GO:0005768">
    <property type="term" value="C:endosome"/>
    <property type="evidence" value="ECO:0007669"/>
    <property type="project" value="TreeGrafter"/>
</dbReference>
<dbReference type="SUPFAM" id="SSF64268">
    <property type="entry name" value="PX domain"/>
    <property type="match status" value="1"/>
</dbReference>
<evidence type="ECO:0000256" key="5">
    <source>
        <dbReference type="ARBA" id="ARBA00014268"/>
    </source>
</evidence>
<dbReference type="CDD" id="cd06866">
    <property type="entry name" value="PX_SNX8_Mvp1p_like"/>
    <property type="match status" value="1"/>
</dbReference>
<comment type="caution">
    <text evidence="12">The sequence shown here is derived from an EMBL/GenBank/DDBJ whole genome shotgun (WGS) entry which is preliminary data.</text>
</comment>
<evidence type="ECO:0000256" key="2">
    <source>
        <dbReference type="ARBA" id="ARBA00004287"/>
    </source>
</evidence>
<dbReference type="OrthoDB" id="10064318at2759"/>
<evidence type="ECO:0000256" key="6">
    <source>
        <dbReference type="ARBA" id="ARBA00022448"/>
    </source>
</evidence>
<evidence type="ECO:0000256" key="9">
    <source>
        <dbReference type="ARBA" id="ARBA00023136"/>
    </source>
</evidence>
<dbReference type="PANTHER" id="PTHR47554:SF1">
    <property type="entry name" value="SORTING NEXIN MVP1"/>
    <property type="match status" value="1"/>
</dbReference>
<dbReference type="InterPro" id="IPR027267">
    <property type="entry name" value="AH/BAR_dom_sf"/>
</dbReference>
<gene>
    <name evidence="12" type="primary">MVP1_3</name>
    <name evidence="12" type="ORF">EC973_009203</name>
</gene>
<evidence type="ECO:0000256" key="8">
    <source>
        <dbReference type="ARBA" id="ARBA00022927"/>
    </source>
</evidence>
<dbReference type="InterPro" id="IPR036871">
    <property type="entry name" value="PX_dom_sf"/>
</dbReference>
<comment type="similarity">
    <text evidence="4">Belongs to the sorting nexin family.</text>
</comment>
<evidence type="ECO:0000259" key="11">
    <source>
        <dbReference type="PROSITE" id="PS50195"/>
    </source>
</evidence>
<comment type="subcellular location">
    <subcellularLocation>
        <location evidence="3">Cytoplasm</location>
    </subcellularLocation>
    <subcellularLocation>
        <location evidence="2">Membrane</location>
        <topology evidence="2">Peripheral membrane protein</topology>
        <orientation evidence="2">Cytoplasmic side</orientation>
    </subcellularLocation>
</comment>
<dbReference type="EMBL" id="JABAYA010000088">
    <property type="protein sequence ID" value="KAF7725871.1"/>
    <property type="molecule type" value="Genomic_DNA"/>
</dbReference>
<dbReference type="GO" id="GO:0016020">
    <property type="term" value="C:membrane"/>
    <property type="evidence" value="ECO:0007669"/>
    <property type="project" value="UniProtKB-SubCell"/>
</dbReference>
<proteinExistence type="inferred from homology"/>
<protein>
    <recommendedName>
        <fullName evidence="5">Sorting nexin MVP1</fullName>
    </recommendedName>
</protein>
<accession>A0A8H7BK04</accession>
<dbReference type="PANTHER" id="PTHR47554">
    <property type="entry name" value="SORTING NEXIN MVP1"/>
    <property type="match status" value="1"/>
</dbReference>
<dbReference type="GO" id="GO:0042147">
    <property type="term" value="P:retrograde transport, endosome to Golgi"/>
    <property type="evidence" value="ECO:0007669"/>
    <property type="project" value="InterPro"/>
</dbReference>
<dbReference type="InterPro" id="IPR035704">
    <property type="entry name" value="SNX8/Mvp1_PX"/>
</dbReference>
<dbReference type="Gene3D" id="3.30.1520.10">
    <property type="entry name" value="Phox-like domain"/>
    <property type="match status" value="1"/>
</dbReference>
<dbReference type="Proteomes" id="UP000605846">
    <property type="component" value="Unassembled WGS sequence"/>
</dbReference>
<keyword evidence="7" id="KW-0963">Cytoplasm</keyword>
<evidence type="ECO:0000256" key="3">
    <source>
        <dbReference type="ARBA" id="ARBA00004496"/>
    </source>
</evidence>
<evidence type="ECO:0000313" key="12">
    <source>
        <dbReference type="EMBL" id="KAF7725871.1"/>
    </source>
</evidence>
<dbReference type="InterPro" id="IPR001683">
    <property type="entry name" value="PX_dom"/>
</dbReference>
<dbReference type="InterPro" id="IPR028662">
    <property type="entry name" value="SNX8/Mvp1"/>
</dbReference>
<evidence type="ECO:0000256" key="7">
    <source>
        <dbReference type="ARBA" id="ARBA00022490"/>
    </source>
</evidence>
<keyword evidence="8" id="KW-0653">Protein transport</keyword>
<dbReference type="AlphaFoldDB" id="A0A8H7BK04"/>
<evidence type="ECO:0000313" key="13">
    <source>
        <dbReference type="Proteomes" id="UP000605846"/>
    </source>
</evidence>
<dbReference type="PROSITE" id="PS50195">
    <property type="entry name" value="PX"/>
    <property type="match status" value="1"/>
</dbReference>
<keyword evidence="6" id="KW-0813">Transport</keyword>
<dbReference type="Gene3D" id="1.20.1270.60">
    <property type="entry name" value="Arfaptin homology (AH) domain/BAR domain"/>
    <property type="match status" value="1"/>
</dbReference>
<dbReference type="Pfam" id="PF00787">
    <property type="entry name" value="PX"/>
    <property type="match status" value="1"/>
</dbReference>
<dbReference type="GO" id="GO:0032266">
    <property type="term" value="F:phosphatidylinositol-3-phosphate binding"/>
    <property type="evidence" value="ECO:0007669"/>
    <property type="project" value="TreeGrafter"/>
</dbReference>
<reference evidence="12" key="1">
    <citation type="submission" date="2020-01" db="EMBL/GenBank/DDBJ databases">
        <title>Genome Sequencing of Three Apophysomyces-Like Fungal Strains Confirms a Novel Fungal Genus in the Mucoromycota with divergent Burkholderia-like Endosymbiotic Bacteria.</title>
        <authorList>
            <person name="Stajich J.E."/>
            <person name="Macias A.M."/>
            <person name="Carter-House D."/>
            <person name="Lovett B."/>
            <person name="Kasson L.R."/>
            <person name="Berry K."/>
            <person name="Grigoriev I."/>
            <person name="Chang Y."/>
            <person name="Spatafora J."/>
            <person name="Kasson M.T."/>
        </authorList>
    </citation>
    <scope>NUCLEOTIDE SEQUENCE</scope>
    <source>
        <strain evidence="12">NRRL A-21654</strain>
    </source>
</reference>
<organism evidence="12 13">
    <name type="scientific">Apophysomyces ossiformis</name>
    <dbReference type="NCBI Taxonomy" id="679940"/>
    <lineage>
        <taxon>Eukaryota</taxon>
        <taxon>Fungi</taxon>
        <taxon>Fungi incertae sedis</taxon>
        <taxon>Mucoromycota</taxon>
        <taxon>Mucoromycotina</taxon>
        <taxon>Mucoromycetes</taxon>
        <taxon>Mucorales</taxon>
        <taxon>Mucorineae</taxon>
        <taxon>Mucoraceae</taxon>
        <taxon>Apophysomyces</taxon>
    </lineage>
</organism>
<dbReference type="GO" id="GO:0006623">
    <property type="term" value="P:protein targeting to vacuole"/>
    <property type="evidence" value="ECO:0007669"/>
    <property type="project" value="TreeGrafter"/>
</dbReference>
<evidence type="ECO:0000256" key="4">
    <source>
        <dbReference type="ARBA" id="ARBA00010883"/>
    </source>
</evidence>
<evidence type="ECO:0000256" key="1">
    <source>
        <dbReference type="ARBA" id="ARBA00002474"/>
    </source>
</evidence>
<keyword evidence="9" id="KW-0472">Membrane</keyword>
<comment type="function">
    <text evidence="1">Required for vacuolar protein sorting.</text>
</comment>
<feature type="region of interest" description="Disordered" evidence="10">
    <location>
        <begin position="189"/>
        <end position="209"/>
    </location>
</feature>
<dbReference type="InterPro" id="IPR045734">
    <property type="entry name" value="Snx8_BAR_dom"/>
</dbReference>
<dbReference type="GO" id="GO:0005829">
    <property type="term" value="C:cytosol"/>
    <property type="evidence" value="ECO:0007669"/>
    <property type="project" value="GOC"/>
</dbReference>
<evidence type="ECO:0000256" key="10">
    <source>
        <dbReference type="SAM" id="MobiDB-lite"/>
    </source>
</evidence>
<dbReference type="SMART" id="SM00312">
    <property type="entry name" value="PX"/>
    <property type="match status" value="1"/>
</dbReference>